<dbReference type="PROSITE" id="PS50089">
    <property type="entry name" value="ZF_RING_2"/>
    <property type="match status" value="1"/>
</dbReference>
<protein>
    <recommendedName>
        <fullName evidence="6">RING-type domain-containing protein</fullName>
    </recommendedName>
</protein>
<dbReference type="PROSITE" id="PS00518">
    <property type="entry name" value="ZF_RING_1"/>
    <property type="match status" value="1"/>
</dbReference>
<feature type="region of interest" description="Disordered" evidence="5">
    <location>
        <begin position="170"/>
        <end position="199"/>
    </location>
</feature>
<dbReference type="OrthoDB" id="336240at2759"/>
<evidence type="ECO:0000313" key="8">
    <source>
        <dbReference type="Proteomes" id="UP000006352"/>
    </source>
</evidence>
<keyword evidence="1" id="KW-0479">Metal-binding</keyword>
<feature type="region of interest" description="Disordered" evidence="5">
    <location>
        <begin position="1"/>
        <end position="52"/>
    </location>
</feature>
<gene>
    <name evidence="7" type="ORF">FIBRA_08100</name>
</gene>
<dbReference type="InterPro" id="IPR000504">
    <property type="entry name" value="RRM_dom"/>
</dbReference>
<sequence>MTRPSSIPVSAPTSPAVTRSKTDRHPPVTPQRATQSVQYRHVSSPYTPATTLSTPYTPFSLRSLSSSSNGSNLATPASVAGRRRLSLSLSPEVNMDSTSFADIAENWRMRANENGIKVTSGDDSQYLADESSLDISIPIIDKALLPAPFLSTQRRARAFTHTQVPFAQIPDPTQLATPNRSFRAPSVINTPPPQPGFRLRGSVTDPAHTRRRPAFGQVTELFDISEDEYDPYPPAFSTLPSQSLPLALTDPFNLSSDLSMAQEPDQFYETSMHAVGSAQKLEKIVFACSVCGTSGGALAILEPCLHPLCSACLTSALNIVGEKDMECAVCKAKVDNFQLHKTNPWSAEGKRLAREMSGVQERAYSDAEYAAHDEGLLPSAFDGGPGKDLGGVESFDDFMDRAQGASTPVAGRRAQRHSELGSARRVVLRVDNVPWDITPPAIAAWLKHPVERVHVLLDRKGKTLSHAYVEVANAEIAKAALRSAQNSVLGRGKRARGVTVTKSSQEELMRALFPSWQGNFEGSRPSLSGLDNERVISTLQRGLLSEVELNSLLHLIRSPDSHFLKVPSLPFHSLISILSKFPADDDSRVFWSSTLRDLLYDITHAALQVLLARNEENTLSDWTSLTTQVVRAAMDCQAFTAEQMGKLSDILEASFPTSSPSGSSSTSLSPPPLQPKMEEMHQSHTSGRPSPSGEAFNELAHEFGVQPQLIEALARRLSGIPPADVRLKTYESQDITGTQLLASTLDMWTAGSREKR</sequence>
<dbReference type="SMART" id="SM00360">
    <property type="entry name" value="RRM"/>
    <property type="match status" value="1"/>
</dbReference>
<dbReference type="GO" id="GO:0003723">
    <property type="term" value="F:RNA binding"/>
    <property type="evidence" value="ECO:0007669"/>
    <property type="project" value="InterPro"/>
</dbReference>
<dbReference type="HOGENOM" id="CLU_010144_0_0_1"/>
<evidence type="ECO:0000256" key="2">
    <source>
        <dbReference type="ARBA" id="ARBA00022771"/>
    </source>
</evidence>
<keyword evidence="3" id="KW-0862">Zinc</keyword>
<evidence type="ECO:0000256" key="3">
    <source>
        <dbReference type="ARBA" id="ARBA00022833"/>
    </source>
</evidence>
<evidence type="ECO:0000256" key="5">
    <source>
        <dbReference type="SAM" id="MobiDB-lite"/>
    </source>
</evidence>
<dbReference type="SUPFAM" id="SSF57850">
    <property type="entry name" value="RING/U-box"/>
    <property type="match status" value="1"/>
</dbReference>
<organism evidence="7 8">
    <name type="scientific">Fibroporia radiculosa</name>
    <dbReference type="NCBI Taxonomy" id="599839"/>
    <lineage>
        <taxon>Eukaryota</taxon>
        <taxon>Fungi</taxon>
        <taxon>Dikarya</taxon>
        <taxon>Basidiomycota</taxon>
        <taxon>Agaricomycotina</taxon>
        <taxon>Agaricomycetes</taxon>
        <taxon>Polyporales</taxon>
        <taxon>Fibroporiaceae</taxon>
        <taxon>Fibroporia</taxon>
    </lineage>
</organism>
<name>J4H4Z8_9APHY</name>
<evidence type="ECO:0000259" key="6">
    <source>
        <dbReference type="PROSITE" id="PS50089"/>
    </source>
</evidence>
<dbReference type="STRING" id="599839.J4H4Z8"/>
<dbReference type="RefSeq" id="XP_012185147.1">
    <property type="nucleotide sequence ID" value="XM_012329757.1"/>
</dbReference>
<proteinExistence type="predicted"/>
<dbReference type="InterPro" id="IPR017907">
    <property type="entry name" value="Znf_RING_CS"/>
</dbReference>
<dbReference type="InParanoid" id="J4H4Z8"/>
<dbReference type="SUPFAM" id="SSF54928">
    <property type="entry name" value="RNA-binding domain, RBD"/>
    <property type="match status" value="1"/>
</dbReference>
<dbReference type="GeneID" id="24100775"/>
<keyword evidence="2 4" id="KW-0863">Zinc-finger</keyword>
<accession>J4H4Z8</accession>
<dbReference type="AlphaFoldDB" id="J4H4Z8"/>
<dbReference type="Gene3D" id="3.30.70.330">
    <property type="match status" value="1"/>
</dbReference>
<dbReference type="Gene3D" id="3.30.40.10">
    <property type="entry name" value="Zinc/RING finger domain, C3HC4 (zinc finger)"/>
    <property type="match status" value="1"/>
</dbReference>
<dbReference type="Proteomes" id="UP000006352">
    <property type="component" value="Unassembled WGS sequence"/>
</dbReference>
<feature type="compositionally biased region" description="Low complexity" evidence="5">
    <location>
        <begin position="654"/>
        <end position="668"/>
    </location>
</feature>
<evidence type="ECO:0000256" key="1">
    <source>
        <dbReference type="ARBA" id="ARBA00022723"/>
    </source>
</evidence>
<evidence type="ECO:0000256" key="4">
    <source>
        <dbReference type="PROSITE-ProRule" id="PRU00175"/>
    </source>
</evidence>
<dbReference type="InterPro" id="IPR035979">
    <property type="entry name" value="RBD_domain_sf"/>
</dbReference>
<dbReference type="GO" id="GO:0008270">
    <property type="term" value="F:zinc ion binding"/>
    <property type="evidence" value="ECO:0007669"/>
    <property type="project" value="UniProtKB-KW"/>
</dbReference>
<dbReference type="InterPro" id="IPR012677">
    <property type="entry name" value="Nucleotide-bd_a/b_plait_sf"/>
</dbReference>
<evidence type="ECO:0000313" key="7">
    <source>
        <dbReference type="EMBL" id="CCM05864.1"/>
    </source>
</evidence>
<dbReference type="InterPro" id="IPR013083">
    <property type="entry name" value="Znf_RING/FYVE/PHD"/>
</dbReference>
<dbReference type="SMART" id="SM00184">
    <property type="entry name" value="RING"/>
    <property type="match status" value="1"/>
</dbReference>
<dbReference type="InterPro" id="IPR001841">
    <property type="entry name" value="Znf_RING"/>
</dbReference>
<reference evidence="7 8" key="1">
    <citation type="journal article" date="2012" name="Appl. Environ. Microbiol.">
        <title>Short-read sequencing for genomic analysis of the brown rot fungus Fibroporia radiculosa.</title>
        <authorList>
            <person name="Tang J.D."/>
            <person name="Perkins A.D."/>
            <person name="Sonstegard T.S."/>
            <person name="Schroeder S.G."/>
            <person name="Burgess S.C."/>
            <person name="Diehl S.V."/>
        </authorList>
    </citation>
    <scope>NUCLEOTIDE SEQUENCE [LARGE SCALE GENOMIC DNA]</scope>
    <source>
        <strain evidence="7 8">TFFH 294</strain>
    </source>
</reference>
<feature type="domain" description="RING-type" evidence="6">
    <location>
        <begin position="288"/>
        <end position="331"/>
    </location>
</feature>
<feature type="region of interest" description="Disordered" evidence="5">
    <location>
        <begin position="653"/>
        <end position="695"/>
    </location>
</feature>
<keyword evidence="8" id="KW-1185">Reference proteome</keyword>
<dbReference type="EMBL" id="HE797210">
    <property type="protein sequence ID" value="CCM05864.1"/>
    <property type="molecule type" value="Genomic_DNA"/>
</dbReference>
<feature type="compositionally biased region" description="Polar residues" evidence="5">
    <location>
        <begin position="1"/>
        <end position="19"/>
    </location>
</feature>